<evidence type="ECO:0000313" key="2">
    <source>
        <dbReference type="Proteomes" id="UP000033980"/>
    </source>
</evidence>
<dbReference type="Proteomes" id="UP000033980">
    <property type="component" value="Unassembled WGS sequence"/>
</dbReference>
<evidence type="ECO:0000313" key="1">
    <source>
        <dbReference type="EMBL" id="KKS94891.1"/>
    </source>
</evidence>
<protein>
    <submittedName>
        <fullName evidence="1">Uncharacterized protein</fullName>
    </submittedName>
</protein>
<organism evidence="1 2">
    <name type="scientific">Candidatus Collierbacteria bacterium GW2011_GWC2_43_12</name>
    <dbReference type="NCBI Taxonomy" id="1618390"/>
    <lineage>
        <taxon>Bacteria</taxon>
        <taxon>Candidatus Collieribacteriota</taxon>
    </lineage>
</organism>
<accession>A0A0G1FIG0</accession>
<reference evidence="1 2" key="1">
    <citation type="journal article" date="2015" name="Nature">
        <title>rRNA introns, odd ribosomes, and small enigmatic genomes across a large radiation of phyla.</title>
        <authorList>
            <person name="Brown C.T."/>
            <person name="Hug L.A."/>
            <person name="Thomas B.C."/>
            <person name="Sharon I."/>
            <person name="Castelle C.J."/>
            <person name="Singh A."/>
            <person name="Wilkins M.J."/>
            <person name="Williams K.H."/>
            <person name="Banfield J.F."/>
        </authorList>
    </citation>
    <scope>NUCLEOTIDE SEQUENCE [LARGE SCALE GENOMIC DNA]</scope>
</reference>
<comment type="caution">
    <text evidence="1">The sequence shown here is derived from an EMBL/GenBank/DDBJ whole genome shotgun (WGS) entry which is preliminary data.</text>
</comment>
<sequence>MSPEPELHKPRLLETVEGNVSIKMKLFSPDTQWIKQKISETGCPIFSIFLPGHEVVSELIILNKGNGMELDLVKYLSDEIDLIRYNEDNPDLYEDFIRETGVEGSEESRIWMNHFLNQDTSMPKARSIQIGRIPTISSLVSALHEMNHVKLEHVINHDISCFEGVMQIFFDENEASNQAMEDFVEIVSLLGLESDCLHRAKRTLDAFFYTYIVSYESIFGEGRFDKVRVLDLTEEDKKVIREMVDWISKKYT</sequence>
<name>A0A0G1FIG0_9BACT</name>
<proteinExistence type="predicted"/>
<dbReference type="EMBL" id="LCFK01000001">
    <property type="protein sequence ID" value="KKS94891.1"/>
    <property type="molecule type" value="Genomic_DNA"/>
</dbReference>
<gene>
    <name evidence="1" type="ORF">UV68_C0001G0032</name>
</gene>
<dbReference type="AlphaFoldDB" id="A0A0G1FIG0"/>